<dbReference type="Pfam" id="PF26616">
    <property type="entry name" value="CorA-like"/>
    <property type="match status" value="1"/>
</dbReference>
<keyword evidence="2" id="KW-1133">Transmembrane helix</keyword>
<protein>
    <recommendedName>
        <fullName evidence="3">CorA-like transporter domain-containing protein</fullName>
    </recommendedName>
</protein>
<organism evidence="4 5">
    <name type="scientific">Thelonectria olida</name>
    <dbReference type="NCBI Taxonomy" id="1576542"/>
    <lineage>
        <taxon>Eukaryota</taxon>
        <taxon>Fungi</taxon>
        <taxon>Dikarya</taxon>
        <taxon>Ascomycota</taxon>
        <taxon>Pezizomycotina</taxon>
        <taxon>Sordariomycetes</taxon>
        <taxon>Hypocreomycetidae</taxon>
        <taxon>Hypocreales</taxon>
        <taxon>Nectriaceae</taxon>
        <taxon>Thelonectria</taxon>
    </lineage>
</organism>
<dbReference type="OrthoDB" id="5396681at2759"/>
<feature type="domain" description="CorA-like transporter" evidence="3">
    <location>
        <begin position="12"/>
        <end position="286"/>
    </location>
</feature>
<gene>
    <name evidence="4" type="ORF">B0T10DRAFT_257505</name>
</gene>
<keyword evidence="2" id="KW-0812">Transmembrane</keyword>
<dbReference type="AlphaFoldDB" id="A0A9P9ATQ9"/>
<evidence type="ECO:0000313" key="5">
    <source>
        <dbReference type="Proteomes" id="UP000777438"/>
    </source>
</evidence>
<name>A0A9P9ATQ9_9HYPO</name>
<feature type="compositionally biased region" description="Pro residues" evidence="1">
    <location>
        <begin position="350"/>
        <end position="359"/>
    </location>
</feature>
<keyword evidence="5" id="KW-1185">Reference proteome</keyword>
<feature type="region of interest" description="Disordered" evidence="1">
    <location>
        <begin position="346"/>
        <end position="377"/>
    </location>
</feature>
<accession>A0A9P9ATQ9</accession>
<evidence type="ECO:0000313" key="4">
    <source>
        <dbReference type="EMBL" id="KAH6894588.1"/>
    </source>
</evidence>
<dbReference type="InterPro" id="IPR058257">
    <property type="entry name" value="CorA-like_dom"/>
</dbReference>
<evidence type="ECO:0000259" key="3">
    <source>
        <dbReference type="Pfam" id="PF26616"/>
    </source>
</evidence>
<feature type="transmembrane region" description="Helical" evidence="2">
    <location>
        <begin position="523"/>
        <end position="543"/>
    </location>
</feature>
<dbReference type="Proteomes" id="UP000777438">
    <property type="component" value="Unassembled WGS sequence"/>
</dbReference>
<feature type="transmembrane region" description="Helical" evidence="2">
    <location>
        <begin position="587"/>
        <end position="612"/>
    </location>
</feature>
<reference evidence="4 5" key="1">
    <citation type="journal article" date="2021" name="Nat. Commun.">
        <title>Genetic determinants of endophytism in the Arabidopsis root mycobiome.</title>
        <authorList>
            <person name="Mesny F."/>
            <person name="Miyauchi S."/>
            <person name="Thiergart T."/>
            <person name="Pickel B."/>
            <person name="Atanasova L."/>
            <person name="Karlsson M."/>
            <person name="Huettel B."/>
            <person name="Barry K.W."/>
            <person name="Haridas S."/>
            <person name="Chen C."/>
            <person name="Bauer D."/>
            <person name="Andreopoulos W."/>
            <person name="Pangilinan J."/>
            <person name="LaButti K."/>
            <person name="Riley R."/>
            <person name="Lipzen A."/>
            <person name="Clum A."/>
            <person name="Drula E."/>
            <person name="Henrissat B."/>
            <person name="Kohler A."/>
            <person name="Grigoriev I.V."/>
            <person name="Martin F.M."/>
            <person name="Hacquard S."/>
        </authorList>
    </citation>
    <scope>NUCLEOTIDE SEQUENCE [LARGE SCALE GENOMIC DNA]</scope>
    <source>
        <strain evidence="4 5">MPI-CAGE-CH-0241</strain>
    </source>
</reference>
<evidence type="ECO:0000256" key="1">
    <source>
        <dbReference type="SAM" id="MobiDB-lite"/>
    </source>
</evidence>
<dbReference type="EMBL" id="JAGPYM010000005">
    <property type="protein sequence ID" value="KAH6894588.1"/>
    <property type="molecule type" value="Genomic_DNA"/>
</dbReference>
<proteinExistence type="predicted"/>
<comment type="caution">
    <text evidence="4">The sequence shown here is derived from an EMBL/GenBank/DDBJ whole genome shotgun (WGS) entry which is preliminary data.</text>
</comment>
<keyword evidence="2" id="KW-0472">Membrane</keyword>
<sequence length="631" mass="72269">MAINSHDQLLDCCSNPTSYPLNFLRPGNLTRNLKAHHEYLNAKDKRLFAPKRESLDVLELKDGENKYQSTRICNHKDLESHLQANHKDPRCRHIFLLANNSRKPLNCSREDFCYTFAFHQISPCFLHYVYSFGSTDDALDYSMTGFQWEDSLGAAEDELLEIPKLGRSGREIRVSYLLRSVERSGGGVNADPSSWTIRQMAVYHSFDLATGRAFWLNIKGNNLMRETIHEASEELPELRASSLEDLAGAFKGTLAIHLLLLEWCDGNWRHCINDTEEALKKIINKAKTADLDKDETGEIIDLYERAMTIQINESQAIGDDQAIPNKDTVLGSMRKGFGNMVAKLRVPQPTTSPLPPPNRADPAAVPQLGGNPKRRHQKESFKALEMFSFSELQELHHMGERLKEMRLVIQLDIQTLRDIRESYETLAERDELELEPEIKQKCKRQVIEFARKVDRITKNLEVRLTQLDTMISWLNDGKALFDNILQFRSVQASHIFSGIAHEQGKKMENIANKTEHQTGSMHVITFVTLAFLPATFVAVRFGWPFIRQLISDLTFDQTFFQSGLVSWPNWDETEGAQVRIHFNGRGFKLFCIICVPMMVITGIIWFIIYKCLKNRRIQKRRAEVAAGLLSV</sequence>
<evidence type="ECO:0000256" key="2">
    <source>
        <dbReference type="SAM" id="Phobius"/>
    </source>
</evidence>